<accession>A0A4R2PAT5</accession>
<evidence type="ECO:0000256" key="4">
    <source>
        <dbReference type="ARBA" id="ARBA00023136"/>
    </source>
</evidence>
<dbReference type="Proteomes" id="UP000295416">
    <property type="component" value="Unassembled WGS sequence"/>
</dbReference>
<evidence type="ECO:0000256" key="3">
    <source>
        <dbReference type="ARBA" id="ARBA00022989"/>
    </source>
</evidence>
<dbReference type="InterPro" id="IPR006479">
    <property type="entry name" value="Holin"/>
</dbReference>
<dbReference type="RefSeq" id="WP_207902897.1">
    <property type="nucleotide sequence ID" value="NZ_SLXK01000001.1"/>
</dbReference>
<name>A0A4R2PAT5_9BACL</name>
<dbReference type="GO" id="GO:0016020">
    <property type="term" value="C:membrane"/>
    <property type="evidence" value="ECO:0007669"/>
    <property type="project" value="UniProtKB-SubCell"/>
</dbReference>
<comment type="caution">
    <text evidence="6">The sequence shown here is derived from an EMBL/GenBank/DDBJ whole genome shotgun (WGS) entry which is preliminary data.</text>
</comment>
<dbReference type="EMBL" id="SLXK01000001">
    <property type="protein sequence ID" value="TCP32199.1"/>
    <property type="molecule type" value="Genomic_DNA"/>
</dbReference>
<evidence type="ECO:0000313" key="6">
    <source>
        <dbReference type="EMBL" id="TCP32199.1"/>
    </source>
</evidence>
<dbReference type="Pfam" id="PF04688">
    <property type="entry name" value="Holin_SPP1"/>
    <property type="match status" value="1"/>
</dbReference>
<feature type="transmembrane region" description="Helical" evidence="5">
    <location>
        <begin position="9"/>
        <end position="29"/>
    </location>
</feature>
<evidence type="ECO:0000256" key="1">
    <source>
        <dbReference type="ARBA" id="ARBA00004370"/>
    </source>
</evidence>
<comment type="subcellular location">
    <subcellularLocation>
        <location evidence="1">Membrane</location>
    </subcellularLocation>
</comment>
<dbReference type="AlphaFoldDB" id="A0A4R2PAT5"/>
<evidence type="ECO:0000256" key="5">
    <source>
        <dbReference type="SAM" id="Phobius"/>
    </source>
</evidence>
<reference evidence="6 7" key="1">
    <citation type="submission" date="2019-03" db="EMBL/GenBank/DDBJ databases">
        <title>Genomic Encyclopedia of Type Strains, Phase IV (KMG-IV): sequencing the most valuable type-strain genomes for metagenomic binning, comparative biology and taxonomic classification.</title>
        <authorList>
            <person name="Goeker M."/>
        </authorList>
    </citation>
    <scope>NUCLEOTIDE SEQUENCE [LARGE SCALE GENOMIC DNA]</scope>
    <source>
        <strain evidence="6 7">DSM 19377</strain>
    </source>
</reference>
<keyword evidence="4 5" id="KW-0472">Membrane</keyword>
<protein>
    <submittedName>
        <fullName evidence="6">SPP1 family holin</fullName>
    </submittedName>
</protein>
<sequence length="76" mass="8331">MNKGTIARTAVLIIALVNQVLTMAGLNPLPWSDESIYTVVTGVLTVGATIVAWWKNNSFTEKAIRADHYLKSIKSK</sequence>
<gene>
    <name evidence="6" type="ORF">EV207_101177</name>
</gene>
<evidence type="ECO:0000313" key="7">
    <source>
        <dbReference type="Proteomes" id="UP000295416"/>
    </source>
</evidence>
<keyword evidence="2 5" id="KW-0812">Transmembrane</keyword>
<feature type="transmembrane region" description="Helical" evidence="5">
    <location>
        <begin position="35"/>
        <end position="54"/>
    </location>
</feature>
<dbReference type="NCBIfam" id="TIGR01592">
    <property type="entry name" value="holin_SPP1"/>
    <property type="match status" value="1"/>
</dbReference>
<evidence type="ECO:0000256" key="2">
    <source>
        <dbReference type="ARBA" id="ARBA00022692"/>
    </source>
</evidence>
<organism evidence="6 7">
    <name type="scientific">Scopulibacillus darangshiensis</name>
    <dbReference type="NCBI Taxonomy" id="442528"/>
    <lineage>
        <taxon>Bacteria</taxon>
        <taxon>Bacillati</taxon>
        <taxon>Bacillota</taxon>
        <taxon>Bacilli</taxon>
        <taxon>Bacillales</taxon>
        <taxon>Sporolactobacillaceae</taxon>
        <taxon>Scopulibacillus</taxon>
    </lineage>
</organism>
<proteinExistence type="predicted"/>
<keyword evidence="3 5" id="KW-1133">Transmembrane helix</keyword>
<keyword evidence="7" id="KW-1185">Reference proteome</keyword>